<protein>
    <submittedName>
        <fullName evidence="1">Uncharacterized protein</fullName>
    </submittedName>
</protein>
<accession>A0A1L3F6L9</accession>
<proteinExistence type="predicted"/>
<reference evidence="1 2" key="1">
    <citation type="submission" date="2016-11" db="EMBL/GenBank/DDBJ databases">
        <title>Complete Genome Sequence of Bradyrhizobium sp. strain J5, an isolated from soybean nodule in Hokkaido.</title>
        <authorList>
            <person name="Kanehara K."/>
        </authorList>
    </citation>
    <scope>NUCLEOTIDE SEQUENCE [LARGE SCALE GENOMIC DNA]</scope>
    <source>
        <strain evidence="1 2">J5</strain>
    </source>
</reference>
<sequence>MRVGPAANFSRATAVVVRTVIAINPVAKNLIVVIEPVLLTLDGGCDLSLFPGPVEDRMRLLVRILPDEAHSR</sequence>
<gene>
    <name evidence="1" type="ORF">BKD09_11355</name>
</gene>
<organism evidence="1 2">
    <name type="scientific">Bradyrhizobium japonicum</name>
    <dbReference type="NCBI Taxonomy" id="375"/>
    <lineage>
        <taxon>Bacteria</taxon>
        <taxon>Pseudomonadati</taxon>
        <taxon>Pseudomonadota</taxon>
        <taxon>Alphaproteobacteria</taxon>
        <taxon>Hyphomicrobiales</taxon>
        <taxon>Nitrobacteraceae</taxon>
        <taxon>Bradyrhizobium</taxon>
    </lineage>
</organism>
<dbReference type="AlphaFoldDB" id="A0A1L3F6L9"/>
<evidence type="ECO:0000313" key="2">
    <source>
        <dbReference type="Proteomes" id="UP000181962"/>
    </source>
</evidence>
<dbReference type="EMBL" id="CP017637">
    <property type="protein sequence ID" value="APG08927.1"/>
    <property type="molecule type" value="Genomic_DNA"/>
</dbReference>
<dbReference type="Proteomes" id="UP000181962">
    <property type="component" value="Chromosome"/>
</dbReference>
<name>A0A1L3F6L9_BRAJP</name>
<evidence type="ECO:0000313" key="1">
    <source>
        <dbReference type="EMBL" id="APG08927.1"/>
    </source>
</evidence>